<dbReference type="Pfam" id="PF07297">
    <property type="entry name" value="DPM2"/>
    <property type="match status" value="1"/>
</dbReference>
<evidence type="ECO:0000256" key="1">
    <source>
        <dbReference type="ARBA" id="ARBA00004141"/>
    </source>
</evidence>
<evidence type="ECO:0000256" key="2">
    <source>
        <dbReference type="ARBA" id="ARBA00022692"/>
    </source>
</evidence>
<dbReference type="InterPro" id="IPR009914">
    <property type="entry name" value="DPM2"/>
</dbReference>
<organism evidence="6 7">
    <name type="scientific">Cairina moschata</name>
    <name type="common">Muscovy duck</name>
    <dbReference type="NCBI Taxonomy" id="8855"/>
    <lineage>
        <taxon>Eukaryota</taxon>
        <taxon>Metazoa</taxon>
        <taxon>Chordata</taxon>
        <taxon>Craniata</taxon>
        <taxon>Vertebrata</taxon>
        <taxon>Euteleostomi</taxon>
        <taxon>Archelosauria</taxon>
        <taxon>Archosauria</taxon>
        <taxon>Dinosauria</taxon>
        <taxon>Saurischia</taxon>
        <taxon>Theropoda</taxon>
        <taxon>Coelurosauria</taxon>
        <taxon>Aves</taxon>
        <taxon>Neognathae</taxon>
        <taxon>Galloanserae</taxon>
        <taxon>Anseriformes</taxon>
        <taxon>Anatidae</taxon>
        <taxon>Anatinae</taxon>
        <taxon>Cairina</taxon>
    </lineage>
</organism>
<keyword evidence="4 5" id="KW-0472">Membrane</keyword>
<evidence type="ECO:0000256" key="3">
    <source>
        <dbReference type="ARBA" id="ARBA00022989"/>
    </source>
</evidence>
<comment type="function">
    <text evidence="5">Regulatory subunit of the dolichol-phosphate mannose (DPM) synthase complex; essential for the ER localization.</text>
</comment>
<keyword evidence="7" id="KW-1185">Reference proteome</keyword>
<comment type="subunit">
    <text evidence="5">Component of the dolichol-phosphate mannose (DPM) synthase complex.</text>
</comment>
<feature type="transmembrane region" description="Helical" evidence="5">
    <location>
        <begin position="12"/>
        <end position="32"/>
    </location>
</feature>
<evidence type="ECO:0000313" key="7">
    <source>
        <dbReference type="Proteomes" id="UP000694556"/>
    </source>
</evidence>
<keyword evidence="5" id="KW-0256">Endoplasmic reticulum</keyword>
<dbReference type="GO" id="GO:0030234">
    <property type="term" value="F:enzyme regulator activity"/>
    <property type="evidence" value="ECO:0007669"/>
    <property type="project" value="UniProtKB-UniRule"/>
</dbReference>
<accession>A0A8C3BYT1</accession>
<dbReference type="GO" id="GO:0180047">
    <property type="term" value="P:dolichol phosphate mannose biosynthetic process"/>
    <property type="evidence" value="ECO:0007669"/>
    <property type="project" value="InterPro"/>
</dbReference>
<comment type="subcellular location">
    <subcellularLocation>
        <location evidence="5">Endoplasmic reticulum membrane</location>
        <topology evidence="5">Multi-pass membrane protein</topology>
    </subcellularLocation>
    <subcellularLocation>
        <location evidence="1">Membrane</location>
        <topology evidence="1">Multi-pass membrane protein</topology>
    </subcellularLocation>
</comment>
<sequence>MATVTDRAVGFGLVAFSLALFAYYTLWIVVLVRGRGGGRRGGLGERRCPKLPQKSAPKCCSALRERIPAGSQ</sequence>
<keyword evidence="2 5" id="KW-0812">Transmembrane</keyword>
<evidence type="ECO:0000313" key="6">
    <source>
        <dbReference type="Ensembl" id="ENSCMMP00000011281.1"/>
    </source>
</evidence>
<evidence type="ECO:0000256" key="5">
    <source>
        <dbReference type="RuleBase" id="RU365084"/>
    </source>
</evidence>
<comment type="caution">
    <text evidence="5">Lacks conserved residue(s) required for the propagation of feature annotation.</text>
</comment>
<reference evidence="6" key="2">
    <citation type="submission" date="2025-08" db="UniProtKB">
        <authorList>
            <consortium name="Ensembl"/>
        </authorList>
    </citation>
    <scope>IDENTIFICATION</scope>
</reference>
<proteinExistence type="inferred from homology"/>
<evidence type="ECO:0000256" key="4">
    <source>
        <dbReference type="ARBA" id="ARBA00023136"/>
    </source>
</evidence>
<dbReference type="UniPathway" id="UPA00378"/>
<comment type="pathway">
    <text evidence="5">Protein modification; protein glycosylation.</text>
</comment>
<keyword evidence="3 5" id="KW-1133">Transmembrane helix</keyword>
<name>A0A8C3BYT1_CAIMO</name>
<dbReference type="Proteomes" id="UP000694556">
    <property type="component" value="Chromosome 18"/>
</dbReference>
<reference evidence="6" key="1">
    <citation type="submission" date="2018-09" db="EMBL/GenBank/DDBJ databases">
        <title>Common duck and Muscovy duck high density SNP chip.</title>
        <authorList>
            <person name="Vignal A."/>
            <person name="Thebault N."/>
            <person name="Warren W.C."/>
        </authorList>
    </citation>
    <scope>NUCLEOTIDE SEQUENCE [LARGE SCALE GENOMIC DNA]</scope>
</reference>
<dbReference type="GO" id="GO:0005789">
    <property type="term" value="C:endoplasmic reticulum membrane"/>
    <property type="evidence" value="ECO:0007669"/>
    <property type="project" value="UniProtKB-SubCell"/>
</dbReference>
<dbReference type="AlphaFoldDB" id="A0A8C3BYT1"/>
<comment type="similarity">
    <text evidence="5">Belongs to the DPM2 family.</text>
</comment>
<protein>
    <recommendedName>
        <fullName evidence="5">Dolichol phosphate-mannose biosynthesis regulatory protein</fullName>
    </recommendedName>
</protein>
<dbReference type="Ensembl" id="ENSCMMT00000012417.1">
    <property type="protein sequence ID" value="ENSCMMP00000011281.1"/>
    <property type="gene ID" value="ENSCMMG00000007128.1"/>
</dbReference>
<reference evidence="6" key="3">
    <citation type="submission" date="2025-09" db="UniProtKB">
        <authorList>
            <consortium name="Ensembl"/>
        </authorList>
    </citation>
    <scope>IDENTIFICATION</scope>
</reference>